<dbReference type="GO" id="GO:0006354">
    <property type="term" value="P:DNA-templated transcription elongation"/>
    <property type="evidence" value="ECO:0007669"/>
    <property type="project" value="UniProtKB-UniRule"/>
</dbReference>
<evidence type="ECO:0000256" key="6">
    <source>
        <dbReference type="NCBIfam" id="TIGR00922"/>
    </source>
</evidence>
<evidence type="ECO:0000313" key="10">
    <source>
        <dbReference type="EMBL" id="PKQ69853.1"/>
    </source>
</evidence>
<dbReference type="InterPro" id="IPR036735">
    <property type="entry name" value="NGN_dom_sf"/>
</dbReference>
<dbReference type="InterPro" id="IPR005824">
    <property type="entry name" value="KOW"/>
</dbReference>
<keyword evidence="1 5" id="KW-0806">Transcription termination</keyword>
<dbReference type="PANTHER" id="PTHR30265:SF2">
    <property type="entry name" value="TRANSCRIPTION TERMINATION_ANTITERMINATION PROTEIN NUSG"/>
    <property type="match status" value="1"/>
</dbReference>
<dbReference type="InterPro" id="IPR008991">
    <property type="entry name" value="Translation_prot_SH3-like_sf"/>
</dbReference>
<dbReference type="Gene3D" id="3.30.70.940">
    <property type="entry name" value="NusG, N-terminal domain"/>
    <property type="match status" value="1"/>
</dbReference>
<dbReference type="SMART" id="SM00739">
    <property type="entry name" value="KOW"/>
    <property type="match status" value="1"/>
</dbReference>
<evidence type="ECO:0000256" key="7">
    <source>
        <dbReference type="RuleBase" id="RU000538"/>
    </source>
</evidence>
<comment type="function">
    <text evidence="5 7">Participates in transcription elongation, termination and antitermination.</text>
</comment>
<evidence type="ECO:0000259" key="9">
    <source>
        <dbReference type="SMART" id="SM00739"/>
    </source>
</evidence>
<keyword evidence="3 5" id="KW-0805">Transcription regulation</keyword>
<dbReference type="CDD" id="cd06091">
    <property type="entry name" value="KOW_NusG"/>
    <property type="match status" value="1"/>
</dbReference>
<comment type="caution">
    <text evidence="10">The sequence shown here is derived from an EMBL/GenBank/DDBJ whole genome shotgun (WGS) entry which is preliminary data.</text>
</comment>
<dbReference type="GO" id="GO:0006353">
    <property type="term" value="P:DNA-templated transcription termination"/>
    <property type="evidence" value="ECO:0007669"/>
    <property type="project" value="UniProtKB-UniRule"/>
</dbReference>
<dbReference type="SUPFAM" id="SSF82679">
    <property type="entry name" value="N-utilization substance G protein NusG, N-terminal domain"/>
    <property type="match status" value="1"/>
</dbReference>
<dbReference type="InterPro" id="IPR001062">
    <property type="entry name" value="Transcrpt_antiterm_NusG"/>
</dbReference>
<dbReference type="GO" id="GO:0032784">
    <property type="term" value="P:regulation of DNA-templated transcription elongation"/>
    <property type="evidence" value="ECO:0007669"/>
    <property type="project" value="InterPro"/>
</dbReference>
<keyword evidence="2 5" id="KW-0889">Transcription antitermination</keyword>
<dbReference type="CDD" id="cd09891">
    <property type="entry name" value="NGN_Bact_1"/>
    <property type="match status" value="1"/>
</dbReference>
<dbReference type="NCBIfam" id="TIGR00922">
    <property type="entry name" value="nusG"/>
    <property type="match status" value="1"/>
</dbReference>
<sequence length="196" mass="22309">MSSKLNWYVLRAVAGQEKKVKSYIDNEIARQKLQEYVPQVLIPTEKVYEVRNGKKRVREKTFFPGYILVYADLSHGEALHTLKNVPGVLGFLEGTAREDETDTQGKKGYTKLPTPLRQSEVNRILGRVDEEEESAVKTEASFIVGEHVRVIDGPFSGFDAVVEQVYDERKKLDVMVKVFGRSTPLELSYTQVEKLD</sequence>
<keyword evidence="4 5" id="KW-0804">Transcription</keyword>
<evidence type="ECO:0000256" key="4">
    <source>
        <dbReference type="ARBA" id="ARBA00023163"/>
    </source>
</evidence>
<dbReference type="RefSeq" id="WP_101358318.1">
    <property type="nucleotide sequence ID" value="NZ_NKXO01000014.1"/>
</dbReference>
<evidence type="ECO:0000313" key="11">
    <source>
        <dbReference type="Proteomes" id="UP000233387"/>
    </source>
</evidence>
<dbReference type="InterPro" id="IPR047050">
    <property type="entry name" value="NGN"/>
</dbReference>
<comment type="similarity">
    <text evidence="5 7">Belongs to the NusG family.</text>
</comment>
<dbReference type="Pfam" id="PF00467">
    <property type="entry name" value="KOW"/>
    <property type="match status" value="1"/>
</dbReference>
<dbReference type="InterPro" id="IPR006645">
    <property type="entry name" value="NGN-like_dom"/>
</dbReference>
<feature type="domain" description="KOW" evidence="9">
    <location>
        <begin position="141"/>
        <end position="168"/>
    </location>
</feature>
<protein>
    <recommendedName>
        <fullName evidence="5 6">Transcription termination/antitermination protein NusG</fullName>
    </recommendedName>
</protein>
<dbReference type="HAMAP" id="MF_00948">
    <property type="entry name" value="NusG"/>
    <property type="match status" value="1"/>
</dbReference>
<organism evidence="10 11">
    <name type="scientific">Raineya orbicola</name>
    <dbReference type="NCBI Taxonomy" id="2016530"/>
    <lineage>
        <taxon>Bacteria</taxon>
        <taxon>Pseudomonadati</taxon>
        <taxon>Bacteroidota</taxon>
        <taxon>Cytophagia</taxon>
        <taxon>Cytophagales</taxon>
        <taxon>Raineyaceae</taxon>
        <taxon>Raineya</taxon>
    </lineage>
</organism>
<dbReference type="SUPFAM" id="SSF50104">
    <property type="entry name" value="Translation proteins SH3-like domain"/>
    <property type="match status" value="1"/>
</dbReference>
<dbReference type="GO" id="GO:0031564">
    <property type="term" value="P:transcription antitermination"/>
    <property type="evidence" value="ECO:0007669"/>
    <property type="project" value="UniProtKB-UniRule"/>
</dbReference>
<dbReference type="Gene3D" id="2.30.30.30">
    <property type="match status" value="1"/>
</dbReference>
<dbReference type="SMART" id="SM00738">
    <property type="entry name" value="NGN"/>
    <property type="match status" value="1"/>
</dbReference>
<dbReference type="InterPro" id="IPR014722">
    <property type="entry name" value="Rib_uL2_dom2"/>
</dbReference>
<dbReference type="EMBL" id="NKXO01000014">
    <property type="protein sequence ID" value="PKQ69853.1"/>
    <property type="molecule type" value="Genomic_DNA"/>
</dbReference>
<name>A0A2N3II01_9BACT</name>
<reference evidence="10 11" key="1">
    <citation type="submission" date="2017-06" db="EMBL/GenBank/DDBJ databases">
        <title>Raineya orbicola gen. nov., sp. nov. a slightly thermophilic bacterium of the phylum Bacteroidetes and the description of Raineyaceae fam. nov.</title>
        <authorList>
            <person name="Albuquerque L."/>
            <person name="Polonia A.R.M."/>
            <person name="Barroso C."/>
            <person name="Froufe H.J.C."/>
            <person name="Lage O."/>
            <person name="Lobo-Da-Cunha A."/>
            <person name="Egas C."/>
            <person name="Da Costa M.S."/>
        </authorList>
    </citation>
    <scope>NUCLEOTIDE SEQUENCE [LARGE SCALE GENOMIC DNA]</scope>
    <source>
        <strain evidence="10 11">SPSPC-11</strain>
    </source>
</reference>
<dbReference type="PANTHER" id="PTHR30265">
    <property type="entry name" value="RHO-INTERACTING TRANSCRIPTION TERMINATION FACTOR NUSG"/>
    <property type="match status" value="1"/>
</dbReference>
<gene>
    <name evidence="5" type="primary">nusG</name>
    <name evidence="10" type="ORF">Rain11_1050</name>
</gene>
<proteinExistence type="inferred from homology"/>
<accession>A0A2N3II01</accession>
<evidence type="ECO:0000256" key="3">
    <source>
        <dbReference type="ARBA" id="ARBA00023015"/>
    </source>
</evidence>
<evidence type="ECO:0000256" key="1">
    <source>
        <dbReference type="ARBA" id="ARBA00022472"/>
    </source>
</evidence>
<evidence type="ECO:0000256" key="2">
    <source>
        <dbReference type="ARBA" id="ARBA00022814"/>
    </source>
</evidence>
<dbReference type="PRINTS" id="PR00338">
    <property type="entry name" value="NUSGTNSCPFCT"/>
</dbReference>
<keyword evidence="11" id="KW-1185">Reference proteome</keyword>
<dbReference type="OrthoDB" id="9809075at2"/>
<dbReference type="Proteomes" id="UP000233387">
    <property type="component" value="Unassembled WGS sequence"/>
</dbReference>
<dbReference type="AlphaFoldDB" id="A0A2N3II01"/>
<dbReference type="FunFam" id="2.30.30.30:FF:000002">
    <property type="entry name" value="Transcription termination/antitermination factor NusG"/>
    <property type="match status" value="1"/>
</dbReference>
<dbReference type="Pfam" id="PF02357">
    <property type="entry name" value="NusG"/>
    <property type="match status" value="1"/>
</dbReference>
<dbReference type="InterPro" id="IPR043425">
    <property type="entry name" value="NusG-like"/>
</dbReference>
<evidence type="ECO:0000256" key="5">
    <source>
        <dbReference type="HAMAP-Rule" id="MF_00948"/>
    </source>
</evidence>
<evidence type="ECO:0000259" key="8">
    <source>
        <dbReference type="SMART" id="SM00738"/>
    </source>
</evidence>
<feature type="domain" description="NusG-like N-terminal" evidence="8">
    <location>
        <begin position="4"/>
        <end position="128"/>
    </location>
</feature>
<dbReference type="GO" id="GO:0005829">
    <property type="term" value="C:cytosol"/>
    <property type="evidence" value="ECO:0007669"/>
    <property type="project" value="UniProtKB-ARBA"/>
</dbReference>